<organism evidence="8 9">
    <name type="scientific">Vombatus ursinus</name>
    <name type="common">Common wombat</name>
    <dbReference type="NCBI Taxonomy" id="29139"/>
    <lineage>
        <taxon>Eukaryota</taxon>
        <taxon>Metazoa</taxon>
        <taxon>Chordata</taxon>
        <taxon>Craniata</taxon>
        <taxon>Vertebrata</taxon>
        <taxon>Euteleostomi</taxon>
        <taxon>Mammalia</taxon>
        <taxon>Metatheria</taxon>
        <taxon>Diprotodontia</taxon>
        <taxon>Vombatidae</taxon>
        <taxon>Vombatus</taxon>
    </lineage>
</organism>
<dbReference type="Gene3D" id="2.40.10.10">
    <property type="entry name" value="Trypsin-like serine proteases"/>
    <property type="match status" value="1"/>
</dbReference>
<keyword evidence="2" id="KW-0732">Signal</keyword>
<evidence type="ECO:0000256" key="3">
    <source>
        <dbReference type="ARBA" id="ARBA00022801"/>
    </source>
</evidence>
<evidence type="ECO:0000256" key="5">
    <source>
        <dbReference type="ARBA" id="ARBA00023180"/>
    </source>
</evidence>
<dbReference type="InterPro" id="IPR043504">
    <property type="entry name" value="Peptidase_S1_PA_chymotrypsin"/>
</dbReference>
<dbReference type="InterPro" id="IPR033116">
    <property type="entry name" value="TRYPSIN_SER"/>
</dbReference>
<evidence type="ECO:0000256" key="4">
    <source>
        <dbReference type="ARBA" id="ARBA00023157"/>
    </source>
</evidence>
<dbReference type="AlphaFoldDB" id="A0A4X2KQW9"/>
<evidence type="ECO:0000313" key="9">
    <source>
        <dbReference type="Proteomes" id="UP000314987"/>
    </source>
</evidence>
<dbReference type="Proteomes" id="UP000314987">
    <property type="component" value="Unassembled WGS sequence"/>
</dbReference>
<dbReference type="GO" id="GO:0004252">
    <property type="term" value="F:serine-type endopeptidase activity"/>
    <property type="evidence" value="ECO:0007669"/>
    <property type="project" value="InterPro"/>
</dbReference>
<evidence type="ECO:0000313" key="8">
    <source>
        <dbReference type="Ensembl" id="ENSVURP00010014589.1"/>
    </source>
</evidence>
<dbReference type="Pfam" id="PF00089">
    <property type="entry name" value="Trypsin"/>
    <property type="match status" value="1"/>
</dbReference>
<name>A0A4X2KQW9_VOMUR</name>
<dbReference type="GO" id="GO:0006508">
    <property type="term" value="P:proteolysis"/>
    <property type="evidence" value="ECO:0007669"/>
    <property type="project" value="UniProtKB-KW"/>
</dbReference>
<reference evidence="9" key="1">
    <citation type="submission" date="2018-12" db="EMBL/GenBank/DDBJ databases">
        <authorList>
            <person name="Yazar S."/>
        </authorList>
    </citation>
    <scope>NUCLEOTIDE SEQUENCE [LARGE SCALE GENOMIC DNA]</scope>
</reference>
<dbReference type="PROSITE" id="PS00134">
    <property type="entry name" value="TRYPSIN_HIS"/>
    <property type="match status" value="1"/>
</dbReference>
<dbReference type="InterPro" id="IPR001314">
    <property type="entry name" value="Peptidase_S1A"/>
</dbReference>
<reference evidence="8" key="2">
    <citation type="submission" date="2025-08" db="UniProtKB">
        <authorList>
            <consortium name="Ensembl"/>
        </authorList>
    </citation>
    <scope>IDENTIFICATION</scope>
</reference>
<dbReference type="SMART" id="SM00020">
    <property type="entry name" value="Tryp_SPc"/>
    <property type="match status" value="1"/>
</dbReference>
<keyword evidence="1 6" id="KW-0645">Protease</keyword>
<feature type="domain" description="Peptidase S1" evidence="7">
    <location>
        <begin position="107"/>
        <end position="350"/>
    </location>
</feature>
<dbReference type="InterPro" id="IPR001254">
    <property type="entry name" value="Trypsin_dom"/>
</dbReference>
<protein>
    <recommendedName>
        <fullName evidence="7">Peptidase S1 domain-containing protein</fullName>
    </recommendedName>
</protein>
<dbReference type="STRING" id="29139.ENSVURP00010014589"/>
<dbReference type="CDD" id="cd00190">
    <property type="entry name" value="Tryp_SPc"/>
    <property type="match status" value="1"/>
</dbReference>
<evidence type="ECO:0000256" key="1">
    <source>
        <dbReference type="ARBA" id="ARBA00022670"/>
    </source>
</evidence>
<keyword evidence="3 6" id="KW-0378">Hydrolase</keyword>
<dbReference type="InterPro" id="IPR018114">
    <property type="entry name" value="TRYPSIN_HIS"/>
</dbReference>
<keyword evidence="6" id="KW-0720">Serine protease</keyword>
<dbReference type="InterPro" id="IPR009003">
    <property type="entry name" value="Peptidase_S1_PA"/>
</dbReference>
<evidence type="ECO:0000256" key="6">
    <source>
        <dbReference type="RuleBase" id="RU363034"/>
    </source>
</evidence>
<keyword evidence="9" id="KW-1185">Reference proteome</keyword>
<proteinExistence type="predicted"/>
<dbReference type="Ensembl" id="ENSVURT00010016589.1">
    <property type="protein sequence ID" value="ENSVURP00010014589.1"/>
    <property type="gene ID" value="ENSVURG00010011184.1"/>
</dbReference>
<reference evidence="8" key="3">
    <citation type="submission" date="2025-09" db="UniProtKB">
        <authorList>
            <consortium name="Ensembl"/>
        </authorList>
    </citation>
    <scope>IDENTIFICATION</scope>
</reference>
<dbReference type="OMA" id="RIFIACT"/>
<dbReference type="FunFam" id="2.40.10.10:FF:000024">
    <property type="entry name" value="Serine protease 53"/>
    <property type="match status" value="1"/>
</dbReference>
<dbReference type="PROSITE" id="PS00135">
    <property type="entry name" value="TRYPSIN_SER"/>
    <property type="match status" value="1"/>
</dbReference>
<evidence type="ECO:0000259" key="7">
    <source>
        <dbReference type="PROSITE" id="PS50240"/>
    </source>
</evidence>
<sequence>MGNSAGWKKRKGGERGLIRKMGIQTYSPRKCRIFIACTTLISLSFSLPPSLPPTPLFLSHCFYLSLFSLSACLSVSVSLSFRPAFHAYLPSSSLGLSCGQYHPFRKVIRGQAAPPTKWPWQVSLQVYHKHMCGGSLIDTEWVLTAAHCILDYNYTVKLGDTSYYASENSTIATVKDILIHPSYSEFIFVKNDLALVHLESPVTLTQKIQPICLPSSKFHVKNGTRCWMAGWGQTTEKKAFLPTEDSHPLVLLEIDLYIIERKYCNKMLRKSLLISAFVSIVDKKMLCAYHPEGKDACQGDSGGPLACEIGQHTWVQVGIVSWGIGCGKPEVPGIYTKVSSFSTWIVRTINQEGSSLLASSCLTFVSMLLPLCVLITP</sequence>
<dbReference type="PROSITE" id="PS50240">
    <property type="entry name" value="TRYPSIN_DOM"/>
    <property type="match status" value="1"/>
</dbReference>
<accession>A0A4X2KQW9</accession>
<keyword evidence="5" id="KW-0325">Glycoprotein</keyword>
<dbReference type="PANTHER" id="PTHR24253:SF159">
    <property type="entry name" value="SERINE PROTEASE 42"/>
    <property type="match status" value="1"/>
</dbReference>
<dbReference type="SUPFAM" id="SSF50494">
    <property type="entry name" value="Trypsin-like serine proteases"/>
    <property type="match status" value="1"/>
</dbReference>
<dbReference type="PRINTS" id="PR00722">
    <property type="entry name" value="CHYMOTRYPSIN"/>
</dbReference>
<dbReference type="PANTHER" id="PTHR24253">
    <property type="entry name" value="TRANSMEMBRANE PROTEASE SERINE"/>
    <property type="match status" value="1"/>
</dbReference>
<dbReference type="GeneTree" id="ENSGT00940000162829"/>
<evidence type="ECO:0000256" key="2">
    <source>
        <dbReference type="ARBA" id="ARBA00022729"/>
    </source>
</evidence>
<keyword evidence="4" id="KW-1015">Disulfide bond</keyword>